<keyword evidence="2" id="KW-1185">Reference proteome</keyword>
<comment type="caution">
    <text evidence="1">The sequence shown here is derived from an EMBL/GenBank/DDBJ whole genome shotgun (WGS) entry which is preliminary data.</text>
</comment>
<dbReference type="EMBL" id="JAGGJA010000014">
    <property type="protein sequence ID" value="MCW9708554.1"/>
    <property type="molecule type" value="Genomic_DNA"/>
</dbReference>
<evidence type="ECO:0000313" key="1">
    <source>
        <dbReference type="EMBL" id="MCW9708554.1"/>
    </source>
</evidence>
<organism evidence="1 2">
    <name type="scientific">Fodinibius salsisoli</name>
    <dbReference type="NCBI Taxonomy" id="2820877"/>
    <lineage>
        <taxon>Bacteria</taxon>
        <taxon>Pseudomonadati</taxon>
        <taxon>Balneolota</taxon>
        <taxon>Balneolia</taxon>
        <taxon>Balneolales</taxon>
        <taxon>Balneolaceae</taxon>
        <taxon>Fodinibius</taxon>
    </lineage>
</organism>
<protein>
    <submittedName>
        <fullName evidence="1">Uncharacterized protein</fullName>
    </submittedName>
</protein>
<gene>
    <name evidence="1" type="ORF">J6I44_16955</name>
</gene>
<sequence length="51" mass="5798">MIFSLDLLYNHINEFLSLRSREKLKEAHASLPLLGGEEQDGVAKEMLIQAK</sequence>
<dbReference type="RefSeq" id="WP_265767339.1">
    <property type="nucleotide sequence ID" value="NZ_JAGGJA010000014.1"/>
</dbReference>
<dbReference type="Proteomes" id="UP001207918">
    <property type="component" value="Unassembled WGS sequence"/>
</dbReference>
<accession>A0ABT3PRS9</accession>
<evidence type="ECO:0000313" key="2">
    <source>
        <dbReference type="Proteomes" id="UP001207918"/>
    </source>
</evidence>
<reference evidence="1 2" key="1">
    <citation type="submission" date="2021-03" db="EMBL/GenBank/DDBJ databases">
        <title>Aliifodinibius sp. nov., a new bacterium isolated from saline soil.</title>
        <authorList>
            <person name="Galisteo C."/>
            <person name="De La Haba R."/>
            <person name="Sanchez-Porro C."/>
            <person name="Ventosa A."/>
        </authorList>
    </citation>
    <scope>NUCLEOTIDE SEQUENCE [LARGE SCALE GENOMIC DNA]</scope>
    <source>
        <strain evidence="1 2">1BSP15-2V2</strain>
    </source>
</reference>
<proteinExistence type="predicted"/>
<name>A0ABT3PRS9_9BACT</name>